<evidence type="ECO:0000313" key="2">
    <source>
        <dbReference type="Proteomes" id="UP001341840"/>
    </source>
</evidence>
<gene>
    <name evidence="1" type="ORF">PIB30_096190</name>
</gene>
<comment type="caution">
    <text evidence="1">The sequence shown here is derived from an EMBL/GenBank/DDBJ whole genome shotgun (WGS) entry which is preliminary data.</text>
</comment>
<name>A0ABU6UVC9_9FABA</name>
<sequence>MPLITLNTSHHYTQHSLTLTLTFLSPSQILSFTKPPTQTHFPTPYAHQSSDRHSISGYSLLSSFSSSKEVRIALIGCRLWHSQGIQARSWVTVGELRRTVIGFKCLQEVRRIDSKFDRGERYDDGGCKSIHFLVFTLFIELINVLRVTLRESKHHVGAYGANDSADDNSGLSDAVDDWGVFGLMSQLTGRYIRNIKERNPLIYMIKRKTVNGWGIERGVLGEVRPIVVRD</sequence>
<evidence type="ECO:0000313" key="1">
    <source>
        <dbReference type="EMBL" id="MED6165081.1"/>
    </source>
</evidence>
<accession>A0ABU6UVC9</accession>
<protein>
    <submittedName>
        <fullName evidence="1">Uncharacterized protein</fullName>
    </submittedName>
</protein>
<dbReference type="EMBL" id="JASCZI010123088">
    <property type="protein sequence ID" value="MED6165081.1"/>
    <property type="molecule type" value="Genomic_DNA"/>
</dbReference>
<dbReference type="Proteomes" id="UP001341840">
    <property type="component" value="Unassembled WGS sequence"/>
</dbReference>
<proteinExistence type="predicted"/>
<keyword evidence="2" id="KW-1185">Reference proteome</keyword>
<organism evidence="1 2">
    <name type="scientific">Stylosanthes scabra</name>
    <dbReference type="NCBI Taxonomy" id="79078"/>
    <lineage>
        <taxon>Eukaryota</taxon>
        <taxon>Viridiplantae</taxon>
        <taxon>Streptophyta</taxon>
        <taxon>Embryophyta</taxon>
        <taxon>Tracheophyta</taxon>
        <taxon>Spermatophyta</taxon>
        <taxon>Magnoliopsida</taxon>
        <taxon>eudicotyledons</taxon>
        <taxon>Gunneridae</taxon>
        <taxon>Pentapetalae</taxon>
        <taxon>rosids</taxon>
        <taxon>fabids</taxon>
        <taxon>Fabales</taxon>
        <taxon>Fabaceae</taxon>
        <taxon>Papilionoideae</taxon>
        <taxon>50 kb inversion clade</taxon>
        <taxon>dalbergioids sensu lato</taxon>
        <taxon>Dalbergieae</taxon>
        <taxon>Pterocarpus clade</taxon>
        <taxon>Stylosanthes</taxon>
    </lineage>
</organism>
<reference evidence="1 2" key="1">
    <citation type="journal article" date="2023" name="Plants (Basel)">
        <title>Bridging the Gap: Combining Genomics and Transcriptomics Approaches to Understand Stylosanthes scabra, an Orphan Legume from the Brazilian Caatinga.</title>
        <authorList>
            <person name="Ferreira-Neto J.R.C."/>
            <person name="da Silva M.D."/>
            <person name="Binneck E."/>
            <person name="de Melo N.F."/>
            <person name="da Silva R.H."/>
            <person name="de Melo A.L.T.M."/>
            <person name="Pandolfi V."/>
            <person name="Bustamante F.O."/>
            <person name="Brasileiro-Vidal A.C."/>
            <person name="Benko-Iseppon A.M."/>
        </authorList>
    </citation>
    <scope>NUCLEOTIDE SEQUENCE [LARGE SCALE GENOMIC DNA]</scope>
    <source>
        <tissue evidence="1">Leaves</tissue>
    </source>
</reference>